<evidence type="ECO:0000313" key="1">
    <source>
        <dbReference type="EMBL" id="KAI3697242.1"/>
    </source>
</evidence>
<keyword evidence="2" id="KW-1185">Reference proteome</keyword>
<evidence type="ECO:0000313" key="2">
    <source>
        <dbReference type="Proteomes" id="UP001055879"/>
    </source>
</evidence>
<dbReference type="Proteomes" id="UP001055879">
    <property type="component" value="Linkage Group LG10"/>
</dbReference>
<dbReference type="EMBL" id="CM042056">
    <property type="protein sequence ID" value="KAI3697242.1"/>
    <property type="molecule type" value="Genomic_DNA"/>
</dbReference>
<reference evidence="2" key="1">
    <citation type="journal article" date="2022" name="Mol. Ecol. Resour.">
        <title>The genomes of chicory, endive, great burdock and yacon provide insights into Asteraceae palaeo-polyploidization history and plant inulin production.</title>
        <authorList>
            <person name="Fan W."/>
            <person name="Wang S."/>
            <person name="Wang H."/>
            <person name="Wang A."/>
            <person name="Jiang F."/>
            <person name="Liu H."/>
            <person name="Zhao H."/>
            <person name="Xu D."/>
            <person name="Zhang Y."/>
        </authorList>
    </citation>
    <scope>NUCLEOTIDE SEQUENCE [LARGE SCALE GENOMIC DNA]</scope>
    <source>
        <strain evidence="2">cv. Niubang</strain>
    </source>
</reference>
<gene>
    <name evidence="1" type="ORF">L6452_30115</name>
</gene>
<accession>A0ACB8ZI70</accession>
<protein>
    <submittedName>
        <fullName evidence="1">Uncharacterized protein</fullName>
    </submittedName>
</protein>
<comment type="caution">
    <text evidence="1">The sequence shown here is derived from an EMBL/GenBank/DDBJ whole genome shotgun (WGS) entry which is preliminary data.</text>
</comment>
<organism evidence="1 2">
    <name type="scientific">Arctium lappa</name>
    <name type="common">Greater burdock</name>
    <name type="synonym">Lappa major</name>
    <dbReference type="NCBI Taxonomy" id="4217"/>
    <lineage>
        <taxon>Eukaryota</taxon>
        <taxon>Viridiplantae</taxon>
        <taxon>Streptophyta</taxon>
        <taxon>Embryophyta</taxon>
        <taxon>Tracheophyta</taxon>
        <taxon>Spermatophyta</taxon>
        <taxon>Magnoliopsida</taxon>
        <taxon>eudicotyledons</taxon>
        <taxon>Gunneridae</taxon>
        <taxon>Pentapetalae</taxon>
        <taxon>asterids</taxon>
        <taxon>campanulids</taxon>
        <taxon>Asterales</taxon>
        <taxon>Asteraceae</taxon>
        <taxon>Carduoideae</taxon>
        <taxon>Cardueae</taxon>
        <taxon>Arctiinae</taxon>
        <taxon>Arctium</taxon>
    </lineage>
</organism>
<proteinExistence type="predicted"/>
<sequence>MESSVRTITTFLKDVSSHSNEILTIWGMGGIGKTHLANYIFKLHYHDFERSSFLEDIERRCKQRNAILDLQKQLLKDIQYITWMDIHDVEVGTSKIEKLLPRKKTLLVLDGIDHFKQLDVLIGTTCLHSGSKIIITTKEASLTEKCRLFDRKVPPKHTKHLLKGLNQDESLQLLSWHSSKGNPKEIFEKHERKGTARIQGLVLDMKMFENYTSRGTHGSSMQSFGDELCPKFGAIPLLHRQFETSLEEAQGAQHCSKAKSEQLINSDLSLHTLHEASIIGLLSAASSLLIIDDDRLFH</sequence>
<reference evidence="1 2" key="2">
    <citation type="journal article" date="2022" name="Mol. Ecol. Resour.">
        <title>The genomes of chicory, endive, great burdock and yacon provide insights into Asteraceae paleo-polyploidization history and plant inulin production.</title>
        <authorList>
            <person name="Fan W."/>
            <person name="Wang S."/>
            <person name="Wang H."/>
            <person name="Wang A."/>
            <person name="Jiang F."/>
            <person name="Liu H."/>
            <person name="Zhao H."/>
            <person name="Xu D."/>
            <person name="Zhang Y."/>
        </authorList>
    </citation>
    <scope>NUCLEOTIDE SEQUENCE [LARGE SCALE GENOMIC DNA]</scope>
    <source>
        <strain evidence="2">cv. Niubang</strain>
    </source>
</reference>
<name>A0ACB8ZI70_ARCLA</name>